<dbReference type="PaxDb" id="2903-EOD08810"/>
<dbReference type="GeneID" id="17255012"/>
<dbReference type="PANTHER" id="PTHR11538:SF26">
    <property type="entry name" value="FERREDOXIN-FOLD ANTICODON-BINDING DOMAIN-CONTAINING PROTEIN 1"/>
    <property type="match status" value="1"/>
</dbReference>
<reference evidence="4" key="1">
    <citation type="journal article" date="2013" name="Nature">
        <title>Pan genome of the phytoplankton Emiliania underpins its global distribution.</title>
        <authorList>
            <person name="Read B.A."/>
            <person name="Kegel J."/>
            <person name="Klute M.J."/>
            <person name="Kuo A."/>
            <person name="Lefebvre S.C."/>
            <person name="Maumus F."/>
            <person name="Mayer C."/>
            <person name="Miller J."/>
            <person name="Monier A."/>
            <person name="Salamov A."/>
            <person name="Young J."/>
            <person name="Aguilar M."/>
            <person name="Claverie J.M."/>
            <person name="Frickenhaus S."/>
            <person name="Gonzalez K."/>
            <person name="Herman E.K."/>
            <person name="Lin Y.C."/>
            <person name="Napier J."/>
            <person name="Ogata H."/>
            <person name="Sarno A.F."/>
            <person name="Shmutz J."/>
            <person name="Schroeder D."/>
            <person name="de Vargas C."/>
            <person name="Verret F."/>
            <person name="von Dassow P."/>
            <person name="Valentin K."/>
            <person name="Van de Peer Y."/>
            <person name="Wheeler G."/>
            <person name="Dacks J.B."/>
            <person name="Delwiche C.F."/>
            <person name="Dyhrman S.T."/>
            <person name="Glockner G."/>
            <person name="John U."/>
            <person name="Richards T."/>
            <person name="Worden A.Z."/>
            <person name="Zhang X."/>
            <person name="Grigoriev I.V."/>
            <person name="Allen A.E."/>
            <person name="Bidle K."/>
            <person name="Borodovsky M."/>
            <person name="Bowler C."/>
            <person name="Brownlee C."/>
            <person name="Cock J.M."/>
            <person name="Elias M."/>
            <person name="Gladyshev V.N."/>
            <person name="Groth M."/>
            <person name="Guda C."/>
            <person name="Hadaegh A."/>
            <person name="Iglesias-Rodriguez M.D."/>
            <person name="Jenkins J."/>
            <person name="Jones B.M."/>
            <person name="Lawson T."/>
            <person name="Leese F."/>
            <person name="Lindquist E."/>
            <person name="Lobanov A."/>
            <person name="Lomsadze A."/>
            <person name="Malik S.B."/>
            <person name="Marsh M.E."/>
            <person name="Mackinder L."/>
            <person name="Mock T."/>
            <person name="Mueller-Roeber B."/>
            <person name="Pagarete A."/>
            <person name="Parker M."/>
            <person name="Probert I."/>
            <person name="Quesneville H."/>
            <person name="Raines C."/>
            <person name="Rensing S.A."/>
            <person name="Riano-Pachon D.M."/>
            <person name="Richier S."/>
            <person name="Rokitta S."/>
            <person name="Shiraiwa Y."/>
            <person name="Soanes D.M."/>
            <person name="van der Giezen M."/>
            <person name="Wahlund T.M."/>
            <person name="Williams B."/>
            <person name="Wilson W."/>
            <person name="Wolfe G."/>
            <person name="Wurch L.L."/>
        </authorList>
    </citation>
    <scope>NUCLEOTIDE SEQUENCE</scope>
</reference>
<dbReference type="EnsemblProtists" id="EOD08810">
    <property type="protein sequence ID" value="EOD08810"/>
    <property type="gene ID" value="EMIHUDRAFT_105856"/>
</dbReference>
<feature type="domain" description="25S rRNA (uridine-N(3))-methyltransferase BMT5-like" evidence="2">
    <location>
        <begin position="76"/>
        <end position="242"/>
    </location>
</feature>
<evidence type="ECO:0000313" key="4">
    <source>
        <dbReference type="Proteomes" id="UP000013827"/>
    </source>
</evidence>
<dbReference type="HOGENOM" id="CLU_954526_0_0_1"/>
<dbReference type="PANTHER" id="PTHR11538">
    <property type="entry name" value="PHENYLALANYL-TRNA SYNTHETASE"/>
    <property type="match status" value="1"/>
</dbReference>
<accession>A0A0D3IC25</accession>
<feature type="region of interest" description="Disordered" evidence="1">
    <location>
        <begin position="1"/>
        <end position="71"/>
    </location>
</feature>
<dbReference type="eggNOG" id="KOG4174">
    <property type="taxonomic scope" value="Eukaryota"/>
</dbReference>
<dbReference type="GO" id="GO:0005737">
    <property type="term" value="C:cytoplasm"/>
    <property type="evidence" value="ECO:0007669"/>
    <property type="project" value="TreeGrafter"/>
</dbReference>
<evidence type="ECO:0000256" key="1">
    <source>
        <dbReference type="SAM" id="MobiDB-lite"/>
    </source>
</evidence>
<dbReference type="AlphaFoldDB" id="A0A0D3IC25"/>
<dbReference type="Proteomes" id="UP000013827">
    <property type="component" value="Unassembled WGS sequence"/>
</dbReference>
<evidence type="ECO:0000259" key="2">
    <source>
        <dbReference type="Pfam" id="PF10354"/>
    </source>
</evidence>
<dbReference type="OMA" id="WGGQCEQ"/>
<organism evidence="3 4">
    <name type="scientific">Emiliania huxleyi (strain CCMP1516)</name>
    <dbReference type="NCBI Taxonomy" id="280463"/>
    <lineage>
        <taxon>Eukaryota</taxon>
        <taxon>Haptista</taxon>
        <taxon>Haptophyta</taxon>
        <taxon>Prymnesiophyceae</taxon>
        <taxon>Isochrysidales</taxon>
        <taxon>Noelaerhabdaceae</taxon>
        <taxon>Emiliania</taxon>
    </lineage>
</organism>
<dbReference type="GO" id="GO:0070042">
    <property type="term" value="F:rRNA (uridine-N3-)-methyltransferase activity"/>
    <property type="evidence" value="ECO:0007669"/>
    <property type="project" value="InterPro"/>
</dbReference>
<evidence type="ECO:0000313" key="3">
    <source>
        <dbReference type="EnsemblProtists" id="EOD08810"/>
    </source>
</evidence>
<name>A0A0D3IC25_EMIH1</name>
<feature type="compositionally biased region" description="Low complexity" evidence="1">
    <location>
        <begin position="49"/>
        <end position="58"/>
    </location>
</feature>
<reference evidence="3" key="2">
    <citation type="submission" date="2024-10" db="UniProtKB">
        <authorList>
            <consortium name="EnsemblProtists"/>
        </authorList>
    </citation>
    <scope>IDENTIFICATION</scope>
</reference>
<dbReference type="Pfam" id="PF10354">
    <property type="entry name" value="BMT5-like"/>
    <property type="match status" value="1"/>
</dbReference>
<keyword evidence="4" id="KW-1185">Reference proteome</keyword>
<dbReference type="STRING" id="2903.R1D2F9"/>
<proteinExistence type="predicted"/>
<dbReference type="InterPro" id="IPR019446">
    <property type="entry name" value="BMT5-like"/>
</dbReference>
<dbReference type="KEGG" id="ehx:EMIHUDRAFT_105856"/>
<dbReference type="GO" id="GO:0070475">
    <property type="term" value="P:rRNA base methylation"/>
    <property type="evidence" value="ECO:0007669"/>
    <property type="project" value="InterPro"/>
</dbReference>
<feature type="compositionally biased region" description="Basic residues" evidence="1">
    <location>
        <begin position="12"/>
        <end position="27"/>
    </location>
</feature>
<dbReference type="RefSeq" id="XP_005761239.1">
    <property type="nucleotide sequence ID" value="XM_005761182.1"/>
</dbReference>
<protein>
    <recommendedName>
        <fullName evidence="2">25S rRNA (uridine-N(3))-methyltransferase BMT5-like domain-containing protein</fullName>
    </recommendedName>
</protein>
<feature type="compositionally biased region" description="Basic residues" evidence="1">
    <location>
        <begin position="283"/>
        <end position="292"/>
    </location>
</feature>
<feature type="compositionally biased region" description="Basic and acidic residues" evidence="1">
    <location>
        <begin position="1"/>
        <end position="11"/>
    </location>
</feature>
<sequence>MAKVKVRDNRGQARKKAKIAQHGKMMRVQKVGSHKLAPAAPRGGGGGRSANPRPASSEPSRRPHNPYAKDSSRRVLLLGEGDFSFGAALATLWGGQCEQLVATTLESEASVLAEGEAADNVEMIRAGGGRVLFGIDATSLCTSAPLAVKRRFDRVVFNFPLASGAGSGRDLQAATQANQALVRAVCSNAAAGGLLVPGGELHIALPRGAPFDGWGVPMLARLCGLRVKSAVPFSPAVFPGYSGGHAAGAGALTYEFVVPDRASQAPEAGGKKKFDGDAAAMNKQRRRKGRKP</sequence>
<feature type="region of interest" description="Disordered" evidence="1">
    <location>
        <begin position="264"/>
        <end position="292"/>
    </location>
</feature>